<gene>
    <name evidence="5" type="ORF">SAMN04490243_2712</name>
</gene>
<dbReference type="InterPro" id="IPR036388">
    <property type="entry name" value="WH-like_DNA-bd_sf"/>
</dbReference>
<keyword evidence="3" id="KW-0804">Transcription</keyword>
<evidence type="ECO:0000313" key="5">
    <source>
        <dbReference type="EMBL" id="SFR53479.1"/>
    </source>
</evidence>
<dbReference type="Proteomes" id="UP000199534">
    <property type="component" value="Unassembled WGS sequence"/>
</dbReference>
<evidence type="ECO:0000256" key="1">
    <source>
        <dbReference type="ARBA" id="ARBA00023015"/>
    </source>
</evidence>
<dbReference type="Pfam" id="PF01638">
    <property type="entry name" value="HxlR"/>
    <property type="match status" value="1"/>
</dbReference>
<dbReference type="EMBL" id="FOYQ01000002">
    <property type="protein sequence ID" value="SFR53479.1"/>
    <property type="molecule type" value="Genomic_DNA"/>
</dbReference>
<dbReference type="PROSITE" id="PS51118">
    <property type="entry name" value="HTH_HXLR"/>
    <property type="match status" value="1"/>
</dbReference>
<keyword evidence="6" id="KW-1185">Reference proteome</keyword>
<dbReference type="GO" id="GO:0003677">
    <property type="term" value="F:DNA binding"/>
    <property type="evidence" value="ECO:0007669"/>
    <property type="project" value="UniProtKB-KW"/>
</dbReference>
<keyword evidence="1" id="KW-0805">Transcription regulation</keyword>
<feature type="domain" description="HTH hxlR-type" evidence="4">
    <location>
        <begin position="32"/>
        <end position="131"/>
    </location>
</feature>
<dbReference type="RefSeq" id="WP_092983124.1">
    <property type="nucleotide sequence ID" value="NZ_FOYQ01000002.1"/>
</dbReference>
<sequence>METITENQRLKTAKKIKELFSPFLPREEAEYCPIRDVMALASDKWSILIVLFLGYYPKLRFNALKKKVGGISAKVLSERLKVLEQDGYLIRHAYAEVPVRVEYELSPFGFEYLQRLVELTEWITGHSAAIMARRKDALIESRD</sequence>
<evidence type="ECO:0000313" key="6">
    <source>
        <dbReference type="Proteomes" id="UP000199534"/>
    </source>
</evidence>
<name>A0A1I6HG93_9FLAO</name>
<evidence type="ECO:0000256" key="3">
    <source>
        <dbReference type="ARBA" id="ARBA00023163"/>
    </source>
</evidence>
<dbReference type="STRING" id="400055.SAMN04490243_2712"/>
<proteinExistence type="predicted"/>
<dbReference type="InterPro" id="IPR036390">
    <property type="entry name" value="WH_DNA-bd_sf"/>
</dbReference>
<organism evidence="5 6">
    <name type="scientific">Robiginitalea myxolifaciens</name>
    <dbReference type="NCBI Taxonomy" id="400055"/>
    <lineage>
        <taxon>Bacteria</taxon>
        <taxon>Pseudomonadati</taxon>
        <taxon>Bacteroidota</taxon>
        <taxon>Flavobacteriia</taxon>
        <taxon>Flavobacteriales</taxon>
        <taxon>Flavobacteriaceae</taxon>
        <taxon>Robiginitalea</taxon>
    </lineage>
</organism>
<dbReference type="AlphaFoldDB" id="A0A1I6HG93"/>
<accession>A0A1I6HG93</accession>
<dbReference type="PANTHER" id="PTHR33204">
    <property type="entry name" value="TRANSCRIPTIONAL REGULATOR, MARR FAMILY"/>
    <property type="match status" value="1"/>
</dbReference>
<dbReference type="OrthoDB" id="9797599at2"/>
<dbReference type="InterPro" id="IPR002577">
    <property type="entry name" value="HTH_HxlR"/>
</dbReference>
<dbReference type="PANTHER" id="PTHR33204:SF37">
    <property type="entry name" value="HTH-TYPE TRANSCRIPTIONAL REGULATOR YODB"/>
    <property type="match status" value="1"/>
</dbReference>
<dbReference type="Gene3D" id="1.10.10.10">
    <property type="entry name" value="Winged helix-like DNA-binding domain superfamily/Winged helix DNA-binding domain"/>
    <property type="match status" value="1"/>
</dbReference>
<keyword evidence="2 5" id="KW-0238">DNA-binding</keyword>
<evidence type="ECO:0000259" key="4">
    <source>
        <dbReference type="PROSITE" id="PS51118"/>
    </source>
</evidence>
<protein>
    <submittedName>
        <fullName evidence="5">DNA-binding transcriptional regulator, HxlR family</fullName>
    </submittedName>
</protein>
<dbReference type="SUPFAM" id="SSF46785">
    <property type="entry name" value="Winged helix' DNA-binding domain"/>
    <property type="match status" value="1"/>
</dbReference>
<reference evidence="5 6" key="1">
    <citation type="submission" date="2016-10" db="EMBL/GenBank/DDBJ databases">
        <authorList>
            <person name="de Groot N.N."/>
        </authorList>
    </citation>
    <scope>NUCLEOTIDE SEQUENCE [LARGE SCALE GENOMIC DNA]</scope>
    <source>
        <strain evidence="5 6">DSM 21019</strain>
    </source>
</reference>
<evidence type="ECO:0000256" key="2">
    <source>
        <dbReference type="ARBA" id="ARBA00023125"/>
    </source>
</evidence>